<proteinExistence type="predicted"/>
<organism evidence="5 6">
    <name type="scientific">Mugilogobius chulae</name>
    <name type="common">yellowstripe goby</name>
    <dbReference type="NCBI Taxonomy" id="88201"/>
    <lineage>
        <taxon>Eukaryota</taxon>
        <taxon>Metazoa</taxon>
        <taxon>Chordata</taxon>
        <taxon>Craniata</taxon>
        <taxon>Vertebrata</taxon>
        <taxon>Euteleostomi</taxon>
        <taxon>Actinopterygii</taxon>
        <taxon>Neopterygii</taxon>
        <taxon>Teleostei</taxon>
        <taxon>Neoteleostei</taxon>
        <taxon>Acanthomorphata</taxon>
        <taxon>Gobiaria</taxon>
        <taxon>Gobiiformes</taxon>
        <taxon>Gobioidei</taxon>
        <taxon>Gobiidae</taxon>
        <taxon>Gobionellinae</taxon>
        <taxon>Mugilogobius</taxon>
    </lineage>
</organism>
<dbReference type="SMART" id="SM00110">
    <property type="entry name" value="C1Q"/>
    <property type="match status" value="1"/>
</dbReference>
<dbReference type="PROSITE" id="PS50871">
    <property type="entry name" value="C1Q"/>
    <property type="match status" value="1"/>
</dbReference>
<dbReference type="SUPFAM" id="SSF49842">
    <property type="entry name" value="TNF-like"/>
    <property type="match status" value="1"/>
</dbReference>
<dbReference type="InterPro" id="IPR050822">
    <property type="entry name" value="Cerebellin_Synaptic_Org"/>
</dbReference>
<comment type="subcellular location">
    <subcellularLocation>
        <location evidence="1">Secreted</location>
    </subcellularLocation>
</comment>
<comment type="caution">
    <text evidence="5">The sequence shown here is derived from an EMBL/GenBank/DDBJ whole genome shotgun (WGS) entry which is preliminary data.</text>
</comment>
<dbReference type="Pfam" id="PF00386">
    <property type="entry name" value="C1q"/>
    <property type="match status" value="1"/>
</dbReference>
<sequence>MDKMTQMETKLDDTEKELTELKSITQGIFTATVKGVYFFRFTMFNNLNSTPNSVLILRKNEEQIVTLWDVSATDGNDTGSNAAVLSLEAGDTVHVELSPNRQVYDDQAHYNTFTGFLLFTI</sequence>
<evidence type="ECO:0000256" key="3">
    <source>
        <dbReference type="ARBA" id="ARBA00022729"/>
    </source>
</evidence>
<reference evidence="6" key="1">
    <citation type="submission" date="2024-04" db="EMBL/GenBank/DDBJ databases">
        <title>Salinicola lusitanus LLJ914,a marine bacterium isolated from the Okinawa Trough.</title>
        <authorList>
            <person name="Li J."/>
        </authorList>
    </citation>
    <scope>NUCLEOTIDE SEQUENCE [LARGE SCALE GENOMIC DNA]</scope>
</reference>
<dbReference type="GO" id="GO:0005576">
    <property type="term" value="C:extracellular region"/>
    <property type="evidence" value="ECO:0007669"/>
    <property type="project" value="UniProtKB-SubCell"/>
</dbReference>
<evidence type="ECO:0000256" key="1">
    <source>
        <dbReference type="ARBA" id="ARBA00004613"/>
    </source>
</evidence>
<dbReference type="PANTHER" id="PTHR22923">
    <property type="entry name" value="CEREBELLIN-RELATED"/>
    <property type="match status" value="1"/>
</dbReference>
<feature type="domain" description="C1q" evidence="4">
    <location>
        <begin position="1"/>
        <end position="121"/>
    </location>
</feature>
<accession>A0AAW0Q5Y6</accession>
<dbReference type="PRINTS" id="PR00007">
    <property type="entry name" value="COMPLEMNTC1Q"/>
</dbReference>
<evidence type="ECO:0000256" key="2">
    <source>
        <dbReference type="ARBA" id="ARBA00022525"/>
    </source>
</evidence>
<protein>
    <recommendedName>
        <fullName evidence="4">C1q domain-containing protein</fullName>
    </recommendedName>
</protein>
<evidence type="ECO:0000259" key="4">
    <source>
        <dbReference type="PROSITE" id="PS50871"/>
    </source>
</evidence>
<evidence type="ECO:0000313" key="5">
    <source>
        <dbReference type="EMBL" id="KAK7939937.1"/>
    </source>
</evidence>
<keyword evidence="6" id="KW-1185">Reference proteome</keyword>
<keyword evidence="2" id="KW-0964">Secreted</keyword>
<dbReference type="InterPro" id="IPR001073">
    <property type="entry name" value="C1q_dom"/>
</dbReference>
<dbReference type="Proteomes" id="UP001460270">
    <property type="component" value="Unassembled WGS sequence"/>
</dbReference>
<dbReference type="AlphaFoldDB" id="A0AAW0Q5Y6"/>
<dbReference type="PANTHER" id="PTHR22923:SF102">
    <property type="entry name" value="CEREBELLIN 13-RELATED"/>
    <property type="match status" value="1"/>
</dbReference>
<dbReference type="Gene3D" id="2.60.120.40">
    <property type="match status" value="1"/>
</dbReference>
<gene>
    <name evidence="5" type="ORF">WMY93_003263</name>
</gene>
<dbReference type="EMBL" id="JBBPFD010000002">
    <property type="protein sequence ID" value="KAK7939937.1"/>
    <property type="molecule type" value="Genomic_DNA"/>
</dbReference>
<name>A0AAW0Q5Y6_9GOBI</name>
<evidence type="ECO:0000313" key="6">
    <source>
        <dbReference type="Proteomes" id="UP001460270"/>
    </source>
</evidence>
<keyword evidence="3" id="KW-0732">Signal</keyword>
<dbReference type="InterPro" id="IPR008983">
    <property type="entry name" value="Tumour_necrosis_fac-like_dom"/>
</dbReference>